<proteinExistence type="predicted"/>
<accession>A0A3B7QZR8</accession>
<gene>
    <name evidence="4" type="ORF">D3Y59_06265</name>
</gene>
<dbReference type="OrthoDB" id="9797498at2"/>
<dbReference type="InterPro" id="IPR032710">
    <property type="entry name" value="NTF2-like_dom_sf"/>
</dbReference>
<dbReference type="SUPFAM" id="SSF54427">
    <property type="entry name" value="NTF2-like"/>
    <property type="match status" value="1"/>
</dbReference>
<name>A0A3B7QZR8_9BACT</name>
<feature type="compositionally biased region" description="Low complexity" evidence="1">
    <location>
        <begin position="28"/>
        <end position="38"/>
    </location>
</feature>
<dbReference type="KEGG" id="hyh:D3Y59_06265"/>
<dbReference type="Pfam" id="PF12680">
    <property type="entry name" value="SnoaL_2"/>
    <property type="match status" value="1"/>
</dbReference>
<feature type="domain" description="SnoaL-like" evidence="3">
    <location>
        <begin position="57"/>
        <end position="155"/>
    </location>
</feature>
<dbReference type="RefSeq" id="WP_119444271.1">
    <property type="nucleotide sequence ID" value="NZ_CP032317.1"/>
</dbReference>
<keyword evidence="4" id="KW-0413">Isomerase</keyword>
<sequence length="160" mass="17441">MKPALLCLLLWLGASAVYAQKRPAKQPAPVAKPAQPAAPVAPPPAPAPVLSEAEQVVQRQLEAYNARNLDAFAATYHEQVELLTFPAVLRSKGIAKLREGYGQFFAQTPDLNCQIVHRTVLGNKVIDHERVTGLPNGQVLEAVAIYEVENGLIRRVTFVQ</sequence>
<feature type="chain" id="PRO_5017811703" evidence="2">
    <location>
        <begin position="20"/>
        <end position="160"/>
    </location>
</feature>
<evidence type="ECO:0000313" key="4">
    <source>
        <dbReference type="EMBL" id="AYA36693.1"/>
    </source>
</evidence>
<evidence type="ECO:0000256" key="1">
    <source>
        <dbReference type="SAM" id="MobiDB-lite"/>
    </source>
</evidence>
<dbReference type="Proteomes" id="UP000262802">
    <property type="component" value="Chromosome"/>
</dbReference>
<dbReference type="AlphaFoldDB" id="A0A3B7QZR8"/>
<evidence type="ECO:0000256" key="2">
    <source>
        <dbReference type="SAM" id="SignalP"/>
    </source>
</evidence>
<feature type="region of interest" description="Disordered" evidence="1">
    <location>
        <begin position="28"/>
        <end position="49"/>
    </location>
</feature>
<dbReference type="InterPro" id="IPR037401">
    <property type="entry name" value="SnoaL-like"/>
</dbReference>
<keyword evidence="2" id="KW-0732">Signal</keyword>
<evidence type="ECO:0000313" key="5">
    <source>
        <dbReference type="Proteomes" id="UP000262802"/>
    </source>
</evidence>
<dbReference type="GO" id="GO:0016853">
    <property type="term" value="F:isomerase activity"/>
    <property type="evidence" value="ECO:0007669"/>
    <property type="project" value="UniProtKB-KW"/>
</dbReference>
<reference evidence="4 5" key="1">
    <citation type="submission" date="2018-09" db="EMBL/GenBank/DDBJ databases">
        <title>Hymenobacter medium sp. nov., isolated from R2A medium.</title>
        <authorList>
            <person name="Yingchao G."/>
        </authorList>
    </citation>
    <scope>NUCLEOTIDE SEQUENCE [LARGE SCALE GENOMIC DNA]</scope>
    <source>
        <strain evidence="5">sh-6</strain>
    </source>
</reference>
<feature type="signal peptide" evidence="2">
    <location>
        <begin position="1"/>
        <end position="19"/>
    </location>
</feature>
<dbReference type="EMBL" id="CP032317">
    <property type="protein sequence ID" value="AYA36693.1"/>
    <property type="molecule type" value="Genomic_DNA"/>
</dbReference>
<evidence type="ECO:0000259" key="3">
    <source>
        <dbReference type="Pfam" id="PF12680"/>
    </source>
</evidence>
<protein>
    <submittedName>
        <fullName evidence="4">Steroid delta-isomerase</fullName>
    </submittedName>
</protein>
<organism evidence="4 5">
    <name type="scientific">Hymenobacter oligotrophus</name>
    <dbReference type="NCBI Taxonomy" id="2319843"/>
    <lineage>
        <taxon>Bacteria</taxon>
        <taxon>Pseudomonadati</taxon>
        <taxon>Bacteroidota</taxon>
        <taxon>Cytophagia</taxon>
        <taxon>Cytophagales</taxon>
        <taxon>Hymenobacteraceae</taxon>
        <taxon>Hymenobacter</taxon>
    </lineage>
</organism>
<keyword evidence="5" id="KW-1185">Reference proteome</keyword>
<dbReference type="Gene3D" id="3.10.450.50">
    <property type="match status" value="1"/>
</dbReference>